<reference evidence="1 2" key="1">
    <citation type="submission" date="2020-03" db="EMBL/GenBank/DDBJ databases">
        <title>Whole genome shotgun sequence of Phytohabitans houttuyneae NBRC 108639.</title>
        <authorList>
            <person name="Komaki H."/>
            <person name="Tamura T."/>
        </authorList>
    </citation>
    <scope>NUCLEOTIDE SEQUENCE [LARGE SCALE GENOMIC DNA]</scope>
    <source>
        <strain evidence="1 2">NBRC 108639</strain>
    </source>
</reference>
<sequence length="214" mass="23096">MDADDTSELEKKKSDENATPPDYLDLGVLLYRQVRAKLDKEERAHFFSWLLSTPVNLLIVLVSVSASLMVASCSIGAALVPPLVERGENTATKKEQAYSGFTEAVSTARAKNDAAVDQCLGRPTPPAAGKCSPMSELFVAFDQARISLAKLRAYASNDAIRAAEVLIALLPRLIYQDVSGGLRKIDGVAFTKAFDDLLRLMCTDIRADSGKPCG</sequence>
<dbReference type="AlphaFoldDB" id="A0A6V8K137"/>
<accession>A0A6V8K137</accession>
<reference evidence="1 2" key="2">
    <citation type="submission" date="2020-03" db="EMBL/GenBank/DDBJ databases">
        <authorList>
            <person name="Ichikawa N."/>
            <person name="Kimura A."/>
            <person name="Kitahashi Y."/>
            <person name="Uohara A."/>
        </authorList>
    </citation>
    <scope>NUCLEOTIDE SEQUENCE [LARGE SCALE GENOMIC DNA]</scope>
    <source>
        <strain evidence="1 2">NBRC 108639</strain>
    </source>
</reference>
<name>A0A6V8K137_9ACTN</name>
<proteinExistence type="predicted"/>
<keyword evidence="2" id="KW-1185">Reference proteome</keyword>
<protein>
    <submittedName>
        <fullName evidence="1">Uncharacterized protein</fullName>
    </submittedName>
</protein>
<evidence type="ECO:0000313" key="2">
    <source>
        <dbReference type="Proteomes" id="UP000482800"/>
    </source>
</evidence>
<gene>
    <name evidence="1" type="ORF">Phou_015740</name>
</gene>
<dbReference type="RefSeq" id="WP_173054778.1">
    <property type="nucleotide sequence ID" value="NZ_BAABGO010000080.1"/>
</dbReference>
<organism evidence="1 2">
    <name type="scientific">Phytohabitans houttuyneae</name>
    <dbReference type="NCBI Taxonomy" id="1076126"/>
    <lineage>
        <taxon>Bacteria</taxon>
        <taxon>Bacillati</taxon>
        <taxon>Actinomycetota</taxon>
        <taxon>Actinomycetes</taxon>
        <taxon>Micromonosporales</taxon>
        <taxon>Micromonosporaceae</taxon>
    </lineage>
</organism>
<dbReference type="EMBL" id="BLPF01000001">
    <property type="protein sequence ID" value="GFJ77394.1"/>
    <property type="molecule type" value="Genomic_DNA"/>
</dbReference>
<dbReference type="Proteomes" id="UP000482800">
    <property type="component" value="Unassembled WGS sequence"/>
</dbReference>
<evidence type="ECO:0000313" key="1">
    <source>
        <dbReference type="EMBL" id="GFJ77394.1"/>
    </source>
</evidence>
<comment type="caution">
    <text evidence="1">The sequence shown here is derived from an EMBL/GenBank/DDBJ whole genome shotgun (WGS) entry which is preliminary data.</text>
</comment>